<dbReference type="Pfam" id="PF06985">
    <property type="entry name" value="HET"/>
    <property type="match status" value="1"/>
</dbReference>
<comment type="caution">
    <text evidence="2">The sequence shown here is derived from an EMBL/GenBank/DDBJ whole genome shotgun (WGS) entry which is preliminary data.</text>
</comment>
<dbReference type="PANTHER" id="PTHR33112">
    <property type="entry name" value="DOMAIN PROTEIN, PUTATIVE-RELATED"/>
    <property type="match status" value="1"/>
</dbReference>
<dbReference type="InterPro" id="IPR010730">
    <property type="entry name" value="HET"/>
</dbReference>
<feature type="domain" description="Heterokaryon incompatibility" evidence="1">
    <location>
        <begin position="74"/>
        <end position="227"/>
    </location>
</feature>
<accession>A0ABR3QXF7</accession>
<dbReference type="Proteomes" id="UP001521222">
    <property type="component" value="Unassembled WGS sequence"/>
</dbReference>
<keyword evidence="3" id="KW-1185">Reference proteome</keyword>
<sequence>MLPEPGSNVFYELIRLWLDDCDVKHAGCKPLPRVSTDEESPQGFPTRLIDVGTRDNFQLRLLETKEEIPGTRKYIALSHPWGNVKMYQPFSTWRSDTTGQGHDIESFKHAIPYEKLPATFKDAVDCTRALDVRYLWIDSICIIQGRDGDFNEEAENMEKVFSGAYCVLAASRAAHQHDGFLKPRSQRNFVTFQRVKGKPFYVCEPIDDFSKDVIEGSLNQRGWVLQERALARRTIYFTENQTYFECGNGIRCETLASMRNTMADFIGDPRFPEKAMRANSRALQIAYYQDLYKLYSRLQFSRDEDRPFAIAGLEKRLRQAFGTKGGFGVFDDGDKLERGLFHRSILWRRGDEKEFENGLEQIDFLKRGLQVPSWSWMAYKGGIDYTTPEGGTAEWETDDIAEPWTRGFRSATTSAPQDGVIAIPAVVRNFRVGNRRPDDVRLYYDAGKTKGSDGQRAQCVVVAKDKRIRFEGLKRHYVLLVTPKIADSGRGRKVYERVGAGYMLGKHINFGEPGIEAEIR</sequence>
<dbReference type="PANTHER" id="PTHR33112:SF10">
    <property type="entry name" value="TOL"/>
    <property type="match status" value="1"/>
</dbReference>
<dbReference type="EMBL" id="JAKIXB020000028">
    <property type="protein sequence ID" value="KAL1596698.1"/>
    <property type="molecule type" value="Genomic_DNA"/>
</dbReference>
<proteinExistence type="predicted"/>
<organism evidence="2 3">
    <name type="scientific">Nothophoma quercina</name>
    <dbReference type="NCBI Taxonomy" id="749835"/>
    <lineage>
        <taxon>Eukaryota</taxon>
        <taxon>Fungi</taxon>
        <taxon>Dikarya</taxon>
        <taxon>Ascomycota</taxon>
        <taxon>Pezizomycotina</taxon>
        <taxon>Dothideomycetes</taxon>
        <taxon>Pleosporomycetidae</taxon>
        <taxon>Pleosporales</taxon>
        <taxon>Pleosporineae</taxon>
        <taxon>Didymellaceae</taxon>
        <taxon>Nothophoma</taxon>
    </lineage>
</organism>
<protein>
    <recommendedName>
        <fullName evidence="1">Heterokaryon incompatibility domain-containing protein</fullName>
    </recommendedName>
</protein>
<gene>
    <name evidence="2" type="ORF">SLS59_007728</name>
</gene>
<evidence type="ECO:0000313" key="3">
    <source>
        <dbReference type="Proteomes" id="UP001521222"/>
    </source>
</evidence>
<reference evidence="2 3" key="1">
    <citation type="submission" date="2024-02" db="EMBL/GenBank/DDBJ databases">
        <title>De novo assembly and annotation of 12 fungi associated with fruit tree decline syndrome in Ontario, Canada.</title>
        <authorList>
            <person name="Sulman M."/>
            <person name="Ellouze W."/>
            <person name="Ilyukhin E."/>
        </authorList>
    </citation>
    <scope>NUCLEOTIDE SEQUENCE [LARGE SCALE GENOMIC DNA]</scope>
    <source>
        <strain evidence="2 3">M97-236</strain>
    </source>
</reference>
<evidence type="ECO:0000313" key="2">
    <source>
        <dbReference type="EMBL" id="KAL1596698.1"/>
    </source>
</evidence>
<name>A0ABR3QXF7_9PLEO</name>
<evidence type="ECO:0000259" key="1">
    <source>
        <dbReference type="Pfam" id="PF06985"/>
    </source>
</evidence>